<name>C3XZB7_BRAFL</name>
<feature type="non-terminal residue" evidence="2">
    <location>
        <position position="216"/>
    </location>
</feature>
<accession>C3XZB7</accession>
<proteinExistence type="predicted"/>
<reference evidence="2" key="1">
    <citation type="journal article" date="2008" name="Nature">
        <title>The amphioxus genome and the evolution of the chordate karyotype.</title>
        <authorList>
            <consortium name="US DOE Joint Genome Institute (JGI-PGF)"/>
            <person name="Putnam N.H."/>
            <person name="Butts T."/>
            <person name="Ferrier D.E.K."/>
            <person name="Furlong R.F."/>
            <person name="Hellsten U."/>
            <person name="Kawashima T."/>
            <person name="Robinson-Rechavi M."/>
            <person name="Shoguchi E."/>
            <person name="Terry A."/>
            <person name="Yu J.-K."/>
            <person name="Benito-Gutierrez E.L."/>
            <person name="Dubchak I."/>
            <person name="Garcia-Fernandez J."/>
            <person name="Gibson-Brown J.J."/>
            <person name="Grigoriev I.V."/>
            <person name="Horton A.C."/>
            <person name="de Jong P.J."/>
            <person name="Jurka J."/>
            <person name="Kapitonov V.V."/>
            <person name="Kohara Y."/>
            <person name="Kuroki Y."/>
            <person name="Lindquist E."/>
            <person name="Lucas S."/>
            <person name="Osoegawa K."/>
            <person name="Pennacchio L.A."/>
            <person name="Salamov A.A."/>
            <person name="Satou Y."/>
            <person name="Sauka-Spengler T."/>
            <person name="Schmutz J."/>
            <person name="Shin-I T."/>
            <person name="Toyoda A."/>
            <person name="Bronner-Fraser M."/>
            <person name="Fujiyama A."/>
            <person name="Holland L.Z."/>
            <person name="Holland P.W.H."/>
            <person name="Satoh N."/>
            <person name="Rokhsar D.S."/>
        </authorList>
    </citation>
    <scope>NUCLEOTIDE SEQUENCE [LARGE SCALE GENOMIC DNA]</scope>
    <source>
        <strain evidence="2">S238N-H82</strain>
        <tissue evidence="2">Testes</tissue>
    </source>
</reference>
<protein>
    <submittedName>
        <fullName evidence="2">Uncharacterized protein</fullName>
    </submittedName>
</protein>
<feature type="region of interest" description="Disordered" evidence="1">
    <location>
        <begin position="1"/>
        <end position="28"/>
    </location>
</feature>
<dbReference type="EMBL" id="GG666475">
    <property type="protein sequence ID" value="EEN66681.1"/>
    <property type="molecule type" value="Genomic_DNA"/>
</dbReference>
<feature type="compositionally biased region" description="Basic and acidic residues" evidence="1">
    <location>
        <begin position="204"/>
        <end position="216"/>
    </location>
</feature>
<dbReference type="AlphaFoldDB" id="C3XZB7"/>
<evidence type="ECO:0000313" key="2">
    <source>
        <dbReference type="EMBL" id="EEN66681.1"/>
    </source>
</evidence>
<feature type="region of interest" description="Disordered" evidence="1">
    <location>
        <begin position="193"/>
        <end position="216"/>
    </location>
</feature>
<dbReference type="InParanoid" id="C3XZB7"/>
<sequence>MNGSWSCQRQVDFPRPAATPAQGHNTRNTRTVANAIKIHHRTTADDGRIKSAYTHRYGFPAHCQHSGADPGKTQIPGDSVGAKGVRAVLLTAQKLIKRRLAQQPGLTFLTAVIATPVKLQLRPARSSSCQHGPAPAPALIPAPALTSQLRPHVPAPARTSQLRAGISADRSWTVRARAGPCGLELEFNEGDGVKVADPGALRSSSRDRLPGWGREN</sequence>
<organism>
    <name type="scientific">Branchiostoma floridae</name>
    <name type="common">Florida lancelet</name>
    <name type="synonym">Amphioxus</name>
    <dbReference type="NCBI Taxonomy" id="7739"/>
    <lineage>
        <taxon>Eukaryota</taxon>
        <taxon>Metazoa</taxon>
        <taxon>Chordata</taxon>
        <taxon>Cephalochordata</taxon>
        <taxon>Leptocardii</taxon>
        <taxon>Amphioxiformes</taxon>
        <taxon>Branchiostomatidae</taxon>
        <taxon>Branchiostoma</taxon>
    </lineage>
</organism>
<evidence type="ECO:0000256" key="1">
    <source>
        <dbReference type="SAM" id="MobiDB-lite"/>
    </source>
</evidence>
<gene>
    <name evidence="2" type="ORF">BRAFLDRAFT_65862</name>
</gene>